<keyword evidence="1" id="KW-0732">Signal</keyword>
<name>A0A9P9D0N1_9HYPO</name>
<protein>
    <recommendedName>
        <fullName evidence="4">Saponin hydrolase</fullName>
    </recommendedName>
</protein>
<dbReference type="SUPFAM" id="SSF82171">
    <property type="entry name" value="DPP6 N-terminal domain-like"/>
    <property type="match status" value="1"/>
</dbReference>
<gene>
    <name evidence="2" type="ORF">EDB81DRAFT_703902</name>
</gene>
<proteinExistence type="predicted"/>
<comment type="caution">
    <text evidence="2">The sequence shown here is derived from an EMBL/GenBank/DDBJ whole genome shotgun (WGS) entry which is preliminary data.</text>
</comment>
<keyword evidence="3" id="KW-1185">Reference proteome</keyword>
<feature type="chain" id="PRO_5040322484" description="Saponin hydrolase" evidence="1">
    <location>
        <begin position="22"/>
        <end position="642"/>
    </location>
</feature>
<evidence type="ECO:0000256" key="1">
    <source>
        <dbReference type="SAM" id="SignalP"/>
    </source>
</evidence>
<evidence type="ECO:0000313" key="3">
    <source>
        <dbReference type="Proteomes" id="UP000738349"/>
    </source>
</evidence>
<sequence>MHHPGPASLAAAALWIAGTAAGSSGGQGVCKLPGGSPFPPPPRPEPISIVELPLPPSISVDYVGACTKKLNPRGTGCIKIVLTGDDSLPQGGTFTPDGKALVATVNYTGAPAEPHPASIYSGVQTILIKTDKTSFPNGDPWKCITCGVPAENQVGTDRALQDYPRVFKDGKRILVGTNIIHTGGYPVTSNQVKPNNTYIYPIHWPVTADGSGPSGPMRELRLHPDDTHLSWSSFAGNDQNGFYGRLTFNPAPTTGLPLAPRYDLSSVNLIRAANGKRFLNLENGKAKLNFSAIEVGELRGFSGSGKELVYIGYPWEACNFDGFAVNVQTGSIRRLTAHPEYVDPMDISADDKWTAALDTRGSDRDMFIAGMRSIPPLSDMITSAVCSSVRNNGFRRFFQPILIDKYGDRGDYFGQRVNAAGDGSNGAINDPNWNARADPQFSLDGTRLMYYQTLVKAPACGGANPLPCPVSNAPYGRTTRIMVATFTSRTPYPVPKFEMGPDVIPWATPYTPGMNIPARSGVAPGNYTYTGKYCGKANVALFAPAGSNSPNRVRVEFHNLSDDGETILNGYEDITISSLSTWTVVNDWYSDIVQTGKVNGTKKTGPGGFHIVMDVTKNDFNATGTMTTTLNGKEYLQPLNFT</sequence>
<feature type="signal peptide" evidence="1">
    <location>
        <begin position="1"/>
        <end position="21"/>
    </location>
</feature>
<reference evidence="2" key="1">
    <citation type="journal article" date="2021" name="Nat. Commun.">
        <title>Genetic determinants of endophytism in the Arabidopsis root mycobiome.</title>
        <authorList>
            <person name="Mesny F."/>
            <person name="Miyauchi S."/>
            <person name="Thiergart T."/>
            <person name="Pickel B."/>
            <person name="Atanasova L."/>
            <person name="Karlsson M."/>
            <person name="Huettel B."/>
            <person name="Barry K.W."/>
            <person name="Haridas S."/>
            <person name="Chen C."/>
            <person name="Bauer D."/>
            <person name="Andreopoulos W."/>
            <person name="Pangilinan J."/>
            <person name="LaButti K."/>
            <person name="Riley R."/>
            <person name="Lipzen A."/>
            <person name="Clum A."/>
            <person name="Drula E."/>
            <person name="Henrissat B."/>
            <person name="Kohler A."/>
            <person name="Grigoriev I.V."/>
            <person name="Martin F.M."/>
            <person name="Hacquard S."/>
        </authorList>
    </citation>
    <scope>NUCLEOTIDE SEQUENCE</scope>
    <source>
        <strain evidence="2">MPI-CAGE-AT-0147</strain>
    </source>
</reference>
<dbReference type="Proteomes" id="UP000738349">
    <property type="component" value="Unassembled WGS sequence"/>
</dbReference>
<dbReference type="AlphaFoldDB" id="A0A9P9D0N1"/>
<dbReference type="EMBL" id="JAGMUV010000042">
    <property type="protein sequence ID" value="KAH7111210.1"/>
    <property type="molecule type" value="Genomic_DNA"/>
</dbReference>
<dbReference type="OrthoDB" id="10265322at2759"/>
<evidence type="ECO:0008006" key="4">
    <source>
        <dbReference type="Google" id="ProtNLM"/>
    </source>
</evidence>
<evidence type="ECO:0000313" key="2">
    <source>
        <dbReference type="EMBL" id="KAH7111210.1"/>
    </source>
</evidence>
<accession>A0A9P9D0N1</accession>
<organism evidence="2 3">
    <name type="scientific">Dactylonectria macrodidyma</name>
    <dbReference type="NCBI Taxonomy" id="307937"/>
    <lineage>
        <taxon>Eukaryota</taxon>
        <taxon>Fungi</taxon>
        <taxon>Dikarya</taxon>
        <taxon>Ascomycota</taxon>
        <taxon>Pezizomycotina</taxon>
        <taxon>Sordariomycetes</taxon>
        <taxon>Hypocreomycetidae</taxon>
        <taxon>Hypocreales</taxon>
        <taxon>Nectriaceae</taxon>
        <taxon>Dactylonectria</taxon>
    </lineage>
</organism>